<keyword evidence="3" id="KW-1185">Reference proteome</keyword>
<sequence>MARKHTHLAHASCPEGGKADTAEVPAPMHAGQQTVPSKVPPPELTPGAERHKARQKLDTTSGLNLSLHFNNAATEQPEPGRHPQQPHTGAQLLQHDHT</sequence>
<evidence type="ECO:0000256" key="1">
    <source>
        <dbReference type="SAM" id="MobiDB-lite"/>
    </source>
</evidence>
<dbReference type="EMBL" id="BLLF01006123">
    <property type="protein sequence ID" value="GFH31975.1"/>
    <property type="molecule type" value="Genomic_DNA"/>
</dbReference>
<feature type="compositionally biased region" description="Polar residues" evidence="1">
    <location>
        <begin position="58"/>
        <end position="74"/>
    </location>
</feature>
<dbReference type="Proteomes" id="UP000485058">
    <property type="component" value="Unassembled WGS sequence"/>
</dbReference>
<organism evidence="2 3">
    <name type="scientific">Haematococcus lacustris</name>
    <name type="common">Green alga</name>
    <name type="synonym">Haematococcus pluvialis</name>
    <dbReference type="NCBI Taxonomy" id="44745"/>
    <lineage>
        <taxon>Eukaryota</taxon>
        <taxon>Viridiplantae</taxon>
        <taxon>Chlorophyta</taxon>
        <taxon>core chlorophytes</taxon>
        <taxon>Chlorophyceae</taxon>
        <taxon>CS clade</taxon>
        <taxon>Chlamydomonadales</taxon>
        <taxon>Haematococcaceae</taxon>
        <taxon>Haematococcus</taxon>
    </lineage>
</organism>
<protein>
    <submittedName>
        <fullName evidence="2">Uncharacterized protein</fullName>
    </submittedName>
</protein>
<dbReference type="AlphaFoldDB" id="A0A6A0AH94"/>
<comment type="caution">
    <text evidence="2">The sequence shown here is derived from an EMBL/GenBank/DDBJ whole genome shotgun (WGS) entry which is preliminary data.</text>
</comment>
<evidence type="ECO:0000313" key="3">
    <source>
        <dbReference type="Proteomes" id="UP000485058"/>
    </source>
</evidence>
<accession>A0A6A0AH94</accession>
<evidence type="ECO:0000313" key="2">
    <source>
        <dbReference type="EMBL" id="GFH31975.1"/>
    </source>
</evidence>
<reference evidence="2 3" key="1">
    <citation type="submission" date="2020-02" db="EMBL/GenBank/DDBJ databases">
        <title>Draft genome sequence of Haematococcus lacustris strain NIES-144.</title>
        <authorList>
            <person name="Morimoto D."/>
            <person name="Nakagawa S."/>
            <person name="Yoshida T."/>
            <person name="Sawayama S."/>
        </authorList>
    </citation>
    <scope>NUCLEOTIDE SEQUENCE [LARGE SCALE GENOMIC DNA]</scope>
    <source>
        <strain evidence="2 3">NIES-144</strain>
    </source>
</reference>
<proteinExistence type="predicted"/>
<feature type="region of interest" description="Disordered" evidence="1">
    <location>
        <begin position="1"/>
        <end position="98"/>
    </location>
</feature>
<name>A0A6A0AH94_HAELA</name>
<gene>
    <name evidence="2" type="ORF">HaLaN_31115</name>
</gene>